<comment type="subcellular location">
    <subcellularLocation>
        <location evidence="1">Membrane</location>
        <topology evidence="1">Multi-pass membrane protein</topology>
    </subcellularLocation>
</comment>
<dbReference type="OMA" id="QAECCKA"/>
<evidence type="ECO:0000256" key="5">
    <source>
        <dbReference type="ARBA" id="ARBA00022989"/>
    </source>
</evidence>
<evidence type="ECO:0000313" key="10">
    <source>
        <dbReference type="EMBL" id="CCX29811.1"/>
    </source>
</evidence>
<dbReference type="eggNOG" id="KOG0254">
    <property type="taxonomic scope" value="Eukaryota"/>
</dbReference>
<comment type="similarity">
    <text evidence="2 7">Belongs to the major facilitator superfamily. Sugar transporter (TC 2.A.1.1) family.</text>
</comment>
<evidence type="ECO:0000313" key="11">
    <source>
        <dbReference type="Proteomes" id="UP000018144"/>
    </source>
</evidence>
<dbReference type="GO" id="GO:0016020">
    <property type="term" value="C:membrane"/>
    <property type="evidence" value="ECO:0007669"/>
    <property type="project" value="UniProtKB-SubCell"/>
</dbReference>
<dbReference type="PANTHER" id="PTHR48022">
    <property type="entry name" value="PLASTIDIC GLUCOSE TRANSPORTER 4"/>
    <property type="match status" value="1"/>
</dbReference>
<dbReference type="GO" id="GO:0015793">
    <property type="term" value="P:glycerol transmembrane transport"/>
    <property type="evidence" value="ECO:0007669"/>
    <property type="project" value="TreeGrafter"/>
</dbReference>
<evidence type="ECO:0000256" key="2">
    <source>
        <dbReference type="ARBA" id="ARBA00010992"/>
    </source>
</evidence>
<dbReference type="Gene3D" id="1.20.1250.20">
    <property type="entry name" value="MFS general substrate transporter like domains"/>
    <property type="match status" value="1"/>
</dbReference>
<evidence type="ECO:0000256" key="4">
    <source>
        <dbReference type="ARBA" id="ARBA00022692"/>
    </source>
</evidence>
<gene>
    <name evidence="10" type="ORF">PCON_07217</name>
</gene>
<dbReference type="GO" id="GO:0005351">
    <property type="term" value="F:carbohydrate:proton symporter activity"/>
    <property type="evidence" value="ECO:0007669"/>
    <property type="project" value="TreeGrafter"/>
</dbReference>
<feature type="transmembrane region" description="Helical" evidence="8">
    <location>
        <begin position="94"/>
        <end position="112"/>
    </location>
</feature>
<feature type="transmembrane region" description="Helical" evidence="8">
    <location>
        <begin position="154"/>
        <end position="173"/>
    </location>
</feature>
<dbReference type="InterPro" id="IPR020846">
    <property type="entry name" value="MFS_dom"/>
</dbReference>
<dbReference type="EMBL" id="HF935358">
    <property type="protein sequence ID" value="CCX29811.1"/>
    <property type="molecule type" value="Genomic_DNA"/>
</dbReference>
<feature type="transmembrane region" description="Helical" evidence="8">
    <location>
        <begin position="118"/>
        <end position="142"/>
    </location>
</feature>
<reference evidence="10 11" key="1">
    <citation type="journal article" date="2013" name="PLoS Genet.">
        <title>The genome and development-dependent transcriptomes of Pyronema confluens: a window into fungal evolution.</title>
        <authorList>
            <person name="Traeger S."/>
            <person name="Altegoer F."/>
            <person name="Freitag M."/>
            <person name="Gabaldon T."/>
            <person name="Kempken F."/>
            <person name="Kumar A."/>
            <person name="Marcet-Houben M."/>
            <person name="Poggeler S."/>
            <person name="Stajich J.E."/>
            <person name="Nowrousian M."/>
        </authorList>
    </citation>
    <scope>NUCLEOTIDE SEQUENCE [LARGE SCALE GENOMIC DNA]</scope>
    <source>
        <strain evidence="11">CBS 100304</strain>
        <tissue evidence="10">Vegetative mycelium</tissue>
    </source>
</reference>
<evidence type="ECO:0000259" key="9">
    <source>
        <dbReference type="PROSITE" id="PS50850"/>
    </source>
</evidence>
<feature type="transmembrane region" description="Helical" evidence="8">
    <location>
        <begin position="316"/>
        <end position="337"/>
    </location>
</feature>
<dbReference type="NCBIfam" id="TIGR00879">
    <property type="entry name" value="SP"/>
    <property type="match status" value="1"/>
</dbReference>
<feature type="domain" description="Major facilitator superfamily (MFS) profile" evidence="9">
    <location>
        <begin position="18"/>
        <end position="462"/>
    </location>
</feature>
<dbReference type="InterPro" id="IPR005828">
    <property type="entry name" value="MFS_sugar_transport-like"/>
</dbReference>
<feature type="transmembrane region" description="Helical" evidence="8">
    <location>
        <begin position="409"/>
        <end position="429"/>
    </location>
</feature>
<dbReference type="Pfam" id="PF00083">
    <property type="entry name" value="Sugar_tr"/>
    <property type="match status" value="1"/>
</dbReference>
<feature type="transmembrane region" description="Helical" evidence="8">
    <location>
        <begin position="60"/>
        <end position="82"/>
    </location>
</feature>
<dbReference type="Proteomes" id="UP000018144">
    <property type="component" value="Unassembled WGS sequence"/>
</dbReference>
<evidence type="ECO:0000256" key="1">
    <source>
        <dbReference type="ARBA" id="ARBA00004141"/>
    </source>
</evidence>
<dbReference type="AlphaFoldDB" id="U4LRB0"/>
<evidence type="ECO:0000256" key="3">
    <source>
        <dbReference type="ARBA" id="ARBA00022448"/>
    </source>
</evidence>
<feature type="transmembrane region" description="Helical" evidence="8">
    <location>
        <begin position="435"/>
        <end position="458"/>
    </location>
</feature>
<proteinExistence type="inferred from homology"/>
<evidence type="ECO:0000256" key="7">
    <source>
        <dbReference type="RuleBase" id="RU003346"/>
    </source>
</evidence>
<feature type="transmembrane region" description="Helical" evidence="8">
    <location>
        <begin position="185"/>
        <end position="207"/>
    </location>
</feature>
<dbReference type="FunFam" id="1.20.1250.20:FF:000061">
    <property type="entry name" value="MFS sugar transporter"/>
    <property type="match status" value="1"/>
</dbReference>
<keyword evidence="11" id="KW-1185">Reference proteome</keyword>
<feature type="transmembrane region" description="Helical" evidence="8">
    <location>
        <begin position="374"/>
        <end position="397"/>
    </location>
</feature>
<name>U4LRB0_PYROM</name>
<dbReference type="PROSITE" id="PS50850">
    <property type="entry name" value="MFS"/>
    <property type="match status" value="1"/>
</dbReference>
<dbReference type="SUPFAM" id="SSF103473">
    <property type="entry name" value="MFS general substrate transporter"/>
    <property type="match status" value="1"/>
</dbReference>
<sequence>MATPTYGGLSDSKLRVAITTTATIGFLLFGYDQGVMSGIITGERFNDEFPDTKGNDSYHATMQGTVTSVYELGCFAGALAALMWGERLGRCKSIIIGAVIMILGTLIQITAFRGKHELAQFIIGRIVTGLGNGANTSTIPVWQAECSKSHNRGLLICIEAGMIAVGTVIAYWLDFGMSFVNDSSQWRFPIAFQIVFAILLIAGANIFPESPRWLLNHGREEEAVRVLAALNGTSTDDEETNREKRVILESIQIVSGAEKNSGFKDVFSNGKGQHLRRMLIGASSQMFQQLGGCNAVIYYCPVLFEESLKLSRRMSLILGGVNATMYAMSTLISFFAIERKGRRFLFLAGSFGQALAMFITMICLVVGARAAKGAAVGLFLYIIVFGCTWLELPWLYPAELSPLRTRTRANALSTSTNWIFNFLIVQITPTMIANIGWATYLVFGVMNLMFIPFIYFFYPETAGRSLEEIDVLFGKAYTENKSIVKVAKETPHMSPLAVEAATQALEAMEDRPIAVSTGVDVENKV</sequence>
<protein>
    <submittedName>
        <fullName evidence="10">Similar to Sugar transporter STL1 acc. no. P39932</fullName>
    </submittedName>
</protein>
<dbReference type="OrthoDB" id="6133115at2759"/>
<keyword evidence="10" id="KW-0762">Sugar transport</keyword>
<dbReference type="InterPro" id="IPR003663">
    <property type="entry name" value="Sugar/inositol_transpt"/>
</dbReference>
<dbReference type="PANTHER" id="PTHR48022:SF69">
    <property type="entry name" value="SUGAR TRANSPORTER"/>
    <property type="match status" value="1"/>
</dbReference>
<keyword evidence="3 7" id="KW-0813">Transport</keyword>
<dbReference type="PRINTS" id="PR00171">
    <property type="entry name" value="SUGRTRNSPORT"/>
</dbReference>
<evidence type="ECO:0000256" key="6">
    <source>
        <dbReference type="ARBA" id="ARBA00023136"/>
    </source>
</evidence>
<evidence type="ECO:0000256" key="8">
    <source>
        <dbReference type="SAM" id="Phobius"/>
    </source>
</evidence>
<organism evidence="10 11">
    <name type="scientific">Pyronema omphalodes (strain CBS 100304)</name>
    <name type="common">Pyronema confluens</name>
    <dbReference type="NCBI Taxonomy" id="1076935"/>
    <lineage>
        <taxon>Eukaryota</taxon>
        <taxon>Fungi</taxon>
        <taxon>Dikarya</taxon>
        <taxon>Ascomycota</taxon>
        <taxon>Pezizomycotina</taxon>
        <taxon>Pezizomycetes</taxon>
        <taxon>Pezizales</taxon>
        <taxon>Pyronemataceae</taxon>
        <taxon>Pyronema</taxon>
    </lineage>
</organism>
<accession>U4LRB0</accession>
<keyword evidence="5 8" id="KW-1133">Transmembrane helix</keyword>
<keyword evidence="4 8" id="KW-0812">Transmembrane</keyword>
<keyword evidence="6 8" id="KW-0472">Membrane</keyword>
<feature type="transmembrane region" description="Helical" evidence="8">
    <location>
        <begin position="344"/>
        <end position="368"/>
    </location>
</feature>
<dbReference type="InterPro" id="IPR050360">
    <property type="entry name" value="MFS_Sugar_Transporters"/>
</dbReference>
<feature type="transmembrane region" description="Helical" evidence="8">
    <location>
        <begin position="16"/>
        <end position="40"/>
    </location>
</feature>
<feature type="transmembrane region" description="Helical" evidence="8">
    <location>
        <begin position="286"/>
        <end position="304"/>
    </location>
</feature>
<dbReference type="InterPro" id="IPR036259">
    <property type="entry name" value="MFS_trans_sf"/>
</dbReference>